<evidence type="ECO:0000259" key="1">
    <source>
        <dbReference type="SMART" id="SM00470"/>
    </source>
</evidence>
<dbReference type="RefSeq" id="WP_006248679.1">
    <property type="nucleotide sequence ID" value="NZ_CP011098.1"/>
</dbReference>
<dbReference type="InterPro" id="IPR003115">
    <property type="entry name" value="ParB_N"/>
</dbReference>
<evidence type="ECO:0000313" key="3">
    <source>
        <dbReference type="EMBL" id="TRB74586.1"/>
    </source>
</evidence>
<dbReference type="SUPFAM" id="SSF110849">
    <property type="entry name" value="ParB/Sulfiredoxin"/>
    <property type="match status" value="1"/>
</dbReference>
<dbReference type="GO" id="GO:0007059">
    <property type="term" value="P:chromosome segregation"/>
    <property type="evidence" value="ECO:0007669"/>
    <property type="project" value="TreeGrafter"/>
</dbReference>
<organism evidence="3 4">
    <name type="scientific">Mannheimia haemolytica</name>
    <name type="common">Pasteurella haemolytica</name>
    <dbReference type="NCBI Taxonomy" id="75985"/>
    <lineage>
        <taxon>Bacteria</taxon>
        <taxon>Pseudomonadati</taxon>
        <taxon>Pseudomonadota</taxon>
        <taxon>Gammaproteobacteria</taxon>
        <taxon>Pasteurellales</taxon>
        <taxon>Pasteurellaceae</taxon>
        <taxon>Mannheimia</taxon>
    </lineage>
</organism>
<keyword evidence="5" id="KW-1185">Reference proteome</keyword>
<name>A0A547EGV1_MANHA</name>
<dbReference type="Gene3D" id="1.10.10.2830">
    <property type="match status" value="1"/>
</dbReference>
<dbReference type="PANTHER" id="PTHR33375:SF1">
    <property type="entry name" value="CHROMOSOME-PARTITIONING PROTEIN PARB-RELATED"/>
    <property type="match status" value="1"/>
</dbReference>
<evidence type="ECO:0000313" key="2">
    <source>
        <dbReference type="EMBL" id="TRB37646.1"/>
    </source>
</evidence>
<dbReference type="PANTHER" id="PTHR33375">
    <property type="entry name" value="CHROMOSOME-PARTITIONING PROTEIN PARB-RELATED"/>
    <property type="match status" value="1"/>
</dbReference>
<sequence length="297" mass="33744">MQNDTIQILPIDKIRVLNPRTRNQKVFADLVENIATIGLKRPITVTPSVDSAEYYDLLCGQGRLEACQVLGELFIPCRVVNANSEESYLISLVENIARRQHSYMELLSGIKILNDRGYKPVDIARKIGFSKSHVNSILHLINAGEERLINAVEQGILPITIAISISRSDDQEVQKQLAELYTNGTLKSTDIAKIRNLIHRRNLAGKKANTGISGSIRSSIYNPKTVVNIYKEETERQKMMIKQADYDEKQLSIILSCLNKLFEDKYFQLVLKSEHLDDMPKDLSQRMLKQREGNIYA</sequence>
<dbReference type="CDD" id="cd16411">
    <property type="entry name" value="ParB_N_like"/>
    <property type="match status" value="1"/>
</dbReference>
<dbReference type="OrthoDB" id="248048at2"/>
<dbReference type="InterPro" id="IPR011111">
    <property type="entry name" value="Plasmid_RepB"/>
</dbReference>
<proteinExistence type="predicted"/>
<dbReference type="Proteomes" id="UP000318394">
    <property type="component" value="Unassembled WGS sequence"/>
</dbReference>
<evidence type="ECO:0000313" key="5">
    <source>
        <dbReference type="Proteomes" id="UP000318394"/>
    </source>
</evidence>
<dbReference type="InterPro" id="IPR050336">
    <property type="entry name" value="Chromosome_partition/occlusion"/>
</dbReference>
<accession>A0A547EGV1</accession>
<dbReference type="GeneID" id="67370196"/>
<protein>
    <submittedName>
        <fullName evidence="3">Chromosome partitioning protein ParB</fullName>
    </submittedName>
</protein>
<dbReference type="AlphaFoldDB" id="A0A547EGV1"/>
<dbReference type="EMBL" id="VAJB01000012">
    <property type="protein sequence ID" value="TRB74586.1"/>
    <property type="molecule type" value="Genomic_DNA"/>
</dbReference>
<dbReference type="SUPFAM" id="SSF109709">
    <property type="entry name" value="KorB DNA-binding domain-like"/>
    <property type="match status" value="1"/>
</dbReference>
<gene>
    <name evidence="3" type="ORF">FEA53_07235</name>
    <name evidence="2" type="ORF">FEB89_06790</name>
</gene>
<dbReference type="Gene3D" id="3.90.1530.30">
    <property type="match status" value="1"/>
</dbReference>
<dbReference type="Pfam" id="PF02195">
    <property type="entry name" value="ParB_N"/>
    <property type="match status" value="1"/>
</dbReference>
<dbReference type="Proteomes" id="UP000315164">
    <property type="component" value="Unassembled WGS sequence"/>
</dbReference>
<reference evidence="4 5" key="1">
    <citation type="journal article" date="2019" name="Vet. Microbiol.">
        <title>Genetic characterization of susceptible and multi-drug resistant Mannheimia haemolytica isolated from high-risk stocker calves prior to and after antimicrobial metaphylaxis.</title>
        <authorList>
            <person name="Snyder E.R."/>
            <person name="Alvarez-Narvaez S."/>
            <person name="Credille B.C."/>
        </authorList>
    </citation>
    <scope>NUCLEOTIDE SEQUENCE [LARGE SCALE GENOMIC DNA]</scope>
    <source>
        <strain evidence="3 4">UGA-R5-128-1</strain>
        <strain evidence="2 5">UGA-R7-163-1</strain>
    </source>
</reference>
<dbReference type="KEGG" id="mhay:VK67_12705"/>
<dbReference type="KEGG" id="mhaq:WC39_12700"/>
<dbReference type="EMBL" id="VAJI01000011">
    <property type="protein sequence ID" value="TRB37646.1"/>
    <property type="molecule type" value="Genomic_DNA"/>
</dbReference>
<evidence type="ECO:0000313" key="4">
    <source>
        <dbReference type="Proteomes" id="UP000315164"/>
    </source>
</evidence>
<feature type="domain" description="ParB-like N-terminal" evidence="1">
    <location>
        <begin position="7"/>
        <end position="96"/>
    </location>
</feature>
<dbReference type="InterPro" id="IPR036086">
    <property type="entry name" value="ParB/Sulfiredoxin_sf"/>
</dbReference>
<comment type="caution">
    <text evidence="3">The sequence shown here is derived from an EMBL/GenBank/DDBJ whole genome shotgun (WGS) entry which is preliminary data.</text>
</comment>
<dbReference type="GO" id="GO:0005694">
    <property type="term" value="C:chromosome"/>
    <property type="evidence" value="ECO:0007669"/>
    <property type="project" value="TreeGrafter"/>
</dbReference>
<dbReference type="SMART" id="SM00470">
    <property type="entry name" value="ParB"/>
    <property type="match status" value="1"/>
</dbReference>
<dbReference type="Pfam" id="PF07506">
    <property type="entry name" value="RepB"/>
    <property type="match status" value="1"/>
</dbReference>